<sequence length="64" mass="7175">MSKLRFARRVRGLCDSDDGSAMDRTLDDLLSQCKRNSDPLLSILRTWAMDAGGQGKHKMYEGAE</sequence>
<proteinExistence type="predicted"/>
<comment type="caution">
    <text evidence="1">The sequence shown here is derived from an EMBL/GenBank/DDBJ whole genome shotgun (WGS) entry which is preliminary data.</text>
</comment>
<gene>
    <name evidence="1" type="ORF">LTR16_007800</name>
</gene>
<reference evidence="1 2" key="1">
    <citation type="submission" date="2023-08" db="EMBL/GenBank/DDBJ databases">
        <title>Black Yeasts Isolated from many extreme environments.</title>
        <authorList>
            <person name="Coleine C."/>
            <person name="Stajich J.E."/>
            <person name="Selbmann L."/>
        </authorList>
    </citation>
    <scope>NUCLEOTIDE SEQUENCE [LARGE SCALE GENOMIC DNA]</scope>
    <source>
        <strain evidence="1 2">CCFEE 536</strain>
    </source>
</reference>
<name>A0ABR0M3U8_9PEZI</name>
<keyword evidence="2" id="KW-1185">Reference proteome</keyword>
<evidence type="ECO:0000313" key="2">
    <source>
        <dbReference type="Proteomes" id="UP001357485"/>
    </source>
</evidence>
<dbReference type="EMBL" id="JAVRRA010001732">
    <property type="protein sequence ID" value="KAK5279305.1"/>
    <property type="molecule type" value="Genomic_DNA"/>
</dbReference>
<protein>
    <submittedName>
        <fullName evidence="1">Uncharacterized protein</fullName>
    </submittedName>
</protein>
<accession>A0ABR0M3U8</accession>
<feature type="non-terminal residue" evidence="1">
    <location>
        <position position="64"/>
    </location>
</feature>
<evidence type="ECO:0000313" key="1">
    <source>
        <dbReference type="EMBL" id="KAK5279305.1"/>
    </source>
</evidence>
<dbReference type="Proteomes" id="UP001357485">
    <property type="component" value="Unassembled WGS sequence"/>
</dbReference>
<organism evidence="1 2">
    <name type="scientific">Cryomyces antarcticus</name>
    <dbReference type="NCBI Taxonomy" id="329879"/>
    <lineage>
        <taxon>Eukaryota</taxon>
        <taxon>Fungi</taxon>
        <taxon>Dikarya</taxon>
        <taxon>Ascomycota</taxon>
        <taxon>Pezizomycotina</taxon>
        <taxon>Dothideomycetes</taxon>
        <taxon>Dothideomycetes incertae sedis</taxon>
        <taxon>Cryomyces</taxon>
    </lineage>
</organism>